<dbReference type="STRING" id="451379.A0A0N5AHF1"/>
<evidence type="ECO:0000259" key="2">
    <source>
        <dbReference type="Pfam" id="PF02520"/>
    </source>
</evidence>
<keyword evidence="3" id="KW-1185">Reference proteome</keyword>
<dbReference type="PANTHER" id="PTHR21593:SF27">
    <property type="entry name" value="PROTEIN CBG23956"/>
    <property type="match status" value="1"/>
</dbReference>
<protein>
    <submittedName>
        <fullName evidence="4">DUF148 domain-containing protein</fullName>
    </submittedName>
</protein>
<sequence length="294" mass="32180">MKAILLFSVLLVSTAFGQRGGNSGYGNNRQPGRLSGFAGSNSYGVSNSIGGFGGFGAADNSNYFGRQSGFGGSDNNGFGGQGGFGRFGNGFDNGRFGGPGGFGGHNNGHFGGPGGFGRPGDFRNNFQGEFGFGMMGFGKHHHHGFGPHFLPFLRNLTQEQRQSFFEIVSNRNLTKAEVRTQLQQWANNVGGNMTEQLNEFDQKRQETKQRADEKFNEIIANVTSLAQQVKQIKDNMQITMSEEFEQIKKLFDEQSMSVMKAFKAVEMAAFKEAMRSVEGQQPEETLPTVQQFQL</sequence>
<dbReference type="PANTHER" id="PTHR21593">
    <property type="entry name" value="PRION-LIKE- Q/N-RICH -DOMAIN-BEARING PROTEIN PROTEIN"/>
    <property type="match status" value="1"/>
</dbReference>
<evidence type="ECO:0000256" key="1">
    <source>
        <dbReference type="SAM" id="SignalP"/>
    </source>
</evidence>
<dbReference type="WBParaSite" id="SMUV_0000380201-mRNA-1">
    <property type="protein sequence ID" value="SMUV_0000380201-mRNA-1"/>
    <property type="gene ID" value="SMUV_0000380201"/>
</dbReference>
<name>A0A0N5AHF1_9BILA</name>
<dbReference type="InterPro" id="IPR003677">
    <property type="entry name" value="ANIS5_cation-bd"/>
</dbReference>
<feature type="chain" id="PRO_5005893071" evidence="1">
    <location>
        <begin position="18"/>
        <end position="294"/>
    </location>
</feature>
<keyword evidence="1" id="KW-0732">Signal</keyword>
<dbReference type="Proteomes" id="UP000046393">
    <property type="component" value="Unplaced"/>
</dbReference>
<accession>A0A0N5AHF1</accession>
<evidence type="ECO:0000313" key="4">
    <source>
        <dbReference type="WBParaSite" id="SMUV_0000380201-mRNA-1"/>
    </source>
</evidence>
<dbReference type="Pfam" id="PF02520">
    <property type="entry name" value="ANIS5_cation-bd"/>
    <property type="match status" value="1"/>
</dbReference>
<proteinExistence type="predicted"/>
<organism evidence="3 4">
    <name type="scientific">Syphacia muris</name>
    <dbReference type="NCBI Taxonomy" id="451379"/>
    <lineage>
        <taxon>Eukaryota</taxon>
        <taxon>Metazoa</taxon>
        <taxon>Ecdysozoa</taxon>
        <taxon>Nematoda</taxon>
        <taxon>Chromadorea</taxon>
        <taxon>Rhabditida</taxon>
        <taxon>Spirurina</taxon>
        <taxon>Oxyuridomorpha</taxon>
        <taxon>Oxyuroidea</taxon>
        <taxon>Oxyuridae</taxon>
        <taxon>Syphacia</taxon>
    </lineage>
</organism>
<feature type="signal peptide" evidence="1">
    <location>
        <begin position="1"/>
        <end position="17"/>
    </location>
</feature>
<evidence type="ECO:0000313" key="3">
    <source>
        <dbReference type="Proteomes" id="UP000046393"/>
    </source>
</evidence>
<feature type="domain" description="SXP/RAL-2 family protein Ani s 5-like cation-binding" evidence="2">
    <location>
        <begin position="159"/>
        <end position="257"/>
    </location>
</feature>
<reference evidence="4" key="1">
    <citation type="submission" date="2017-02" db="UniProtKB">
        <authorList>
            <consortium name="WormBaseParasite"/>
        </authorList>
    </citation>
    <scope>IDENTIFICATION</scope>
</reference>
<dbReference type="InterPro" id="IPR052823">
    <property type="entry name" value="SXP/RAL-2_related"/>
</dbReference>
<dbReference type="AlphaFoldDB" id="A0A0N5AHF1"/>